<feature type="region of interest" description="Disordered" evidence="1">
    <location>
        <begin position="145"/>
        <end position="173"/>
    </location>
</feature>
<evidence type="ECO:0008006" key="5">
    <source>
        <dbReference type="Google" id="ProtNLM"/>
    </source>
</evidence>
<feature type="transmembrane region" description="Helical" evidence="2">
    <location>
        <begin position="90"/>
        <end position="112"/>
    </location>
</feature>
<keyword evidence="2" id="KW-0812">Transmembrane</keyword>
<accession>A0A327ZK49</accession>
<name>A0A327ZK49_9ACTN</name>
<reference evidence="3 4" key="1">
    <citation type="submission" date="2018-06" db="EMBL/GenBank/DDBJ databases">
        <title>Genomic Encyclopedia of Type Strains, Phase III (KMG-III): the genomes of soil and plant-associated and newly described type strains.</title>
        <authorList>
            <person name="Whitman W."/>
        </authorList>
    </citation>
    <scope>NUCLEOTIDE SEQUENCE [LARGE SCALE GENOMIC DNA]</scope>
    <source>
        <strain evidence="3 4">CGMCC 4.7090</strain>
    </source>
</reference>
<dbReference type="AlphaFoldDB" id="A0A327ZK49"/>
<evidence type="ECO:0000256" key="2">
    <source>
        <dbReference type="SAM" id="Phobius"/>
    </source>
</evidence>
<keyword evidence="2" id="KW-0472">Membrane</keyword>
<dbReference type="Proteomes" id="UP000249341">
    <property type="component" value="Unassembled WGS sequence"/>
</dbReference>
<proteinExistence type="predicted"/>
<evidence type="ECO:0000256" key="1">
    <source>
        <dbReference type="SAM" id="MobiDB-lite"/>
    </source>
</evidence>
<dbReference type="EMBL" id="QLMJ01000001">
    <property type="protein sequence ID" value="RAK43033.1"/>
    <property type="molecule type" value="Genomic_DNA"/>
</dbReference>
<keyword evidence="4" id="KW-1185">Reference proteome</keyword>
<feature type="compositionally biased region" description="Pro residues" evidence="1">
    <location>
        <begin position="68"/>
        <end position="83"/>
    </location>
</feature>
<sequence length="363" mass="37730">MNHPEDEPSLRIAGYVPGHAEGSMDPQTAGINWPDIGDYWPDAPQRRMSAAEARKSAERQAASRILPPALPLPPSPVSSPPANPDRRRPALLIGVLALLIVGGTALAVRPLARQDEQQHARIPAAAPPLIVPSTVAPTAAVPVEPAPSVVPSAPVSSRPARTTTAPAPPAPPSIDAARFELTTGVTELTVRLTSLDDANFRVSTPDDSGLDVETSFEDDVLSVSTTSTGSGSGKLKVLLSDRIVWHLRMSAGVHQATFDTSAGTVSRVDLDGGAQQIDVALGRLADTVPIRMTGGVHTWRITTAAKVPARIRVGSGAGDVAVYGRHEGGVGAGVTVRSGDLDDRAGLDIDAQAGMHSLEISKD</sequence>
<feature type="region of interest" description="Disordered" evidence="1">
    <location>
        <begin position="1"/>
        <end position="85"/>
    </location>
</feature>
<evidence type="ECO:0000313" key="3">
    <source>
        <dbReference type="EMBL" id="RAK43033.1"/>
    </source>
</evidence>
<evidence type="ECO:0000313" key="4">
    <source>
        <dbReference type="Proteomes" id="UP000249341"/>
    </source>
</evidence>
<keyword evidence="2" id="KW-1133">Transmembrane helix</keyword>
<comment type="caution">
    <text evidence="3">The sequence shown here is derived from an EMBL/GenBank/DDBJ whole genome shotgun (WGS) entry which is preliminary data.</text>
</comment>
<feature type="compositionally biased region" description="Low complexity" evidence="1">
    <location>
        <begin position="145"/>
        <end position="165"/>
    </location>
</feature>
<organism evidence="3 4">
    <name type="scientific">Actinoplanes lutulentus</name>
    <dbReference type="NCBI Taxonomy" id="1287878"/>
    <lineage>
        <taxon>Bacteria</taxon>
        <taxon>Bacillati</taxon>
        <taxon>Actinomycetota</taxon>
        <taxon>Actinomycetes</taxon>
        <taxon>Micromonosporales</taxon>
        <taxon>Micromonosporaceae</taxon>
        <taxon>Actinoplanes</taxon>
    </lineage>
</organism>
<gene>
    <name evidence="3" type="ORF">B0I29_101163</name>
</gene>
<protein>
    <recommendedName>
        <fullName evidence="5">Adhesin domain-containing protein</fullName>
    </recommendedName>
</protein>